<gene>
    <name evidence="3" type="ORF">ABFB10_14995</name>
</gene>
<dbReference type="RefSeq" id="WP_347167108.1">
    <property type="nucleotide sequence ID" value="NZ_JBDNCH010000002.1"/>
</dbReference>
<evidence type="ECO:0000256" key="1">
    <source>
        <dbReference type="ARBA" id="ARBA00006817"/>
    </source>
</evidence>
<evidence type="ECO:0000313" key="3">
    <source>
        <dbReference type="EMBL" id="MEN9062104.1"/>
    </source>
</evidence>
<dbReference type="InterPro" id="IPR023393">
    <property type="entry name" value="START-like_dom_sf"/>
</dbReference>
<evidence type="ECO:0000313" key="4">
    <source>
        <dbReference type="Proteomes" id="UP001428774"/>
    </source>
</evidence>
<evidence type="ECO:0000259" key="2">
    <source>
        <dbReference type="Pfam" id="PF08327"/>
    </source>
</evidence>
<sequence>MTPQKVRVEALVDASIDKVWQAWITPEHITQWNFASEDWCCPSALVEPRQGGRHAARMEARDGSVGFDFEGTYEVFEEKDRVALRMSDGRLAETTFIPEGGGTRVVTEFDAETENDIALQRDGWQAILNSFKRHAEQV</sequence>
<reference evidence="3 4" key="1">
    <citation type="submission" date="2024-05" db="EMBL/GenBank/DDBJ databases">
        <title>Genome sequence of Ponticoccus litoralis KCCM 90028.</title>
        <authorList>
            <person name="Kim J.M."/>
            <person name="Lee J.K."/>
            <person name="Choi B.J."/>
            <person name="Bayburt H."/>
            <person name="Baek J.H."/>
            <person name="Jeon C.O."/>
        </authorList>
    </citation>
    <scope>NUCLEOTIDE SEQUENCE [LARGE SCALE GENOMIC DNA]</scope>
    <source>
        <strain evidence="3 4">KCCM 90028</strain>
    </source>
</reference>
<dbReference type="EMBL" id="JBDNCH010000002">
    <property type="protein sequence ID" value="MEN9062104.1"/>
    <property type="molecule type" value="Genomic_DNA"/>
</dbReference>
<dbReference type="InterPro" id="IPR013538">
    <property type="entry name" value="ASHA1/2-like_C"/>
</dbReference>
<proteinExistence type="inferred from homology"/>
<protein>
    <submittedName>
        <fullName evidence="3">SRPBCC domain-containing protein</fullName>
    </submittedName>
</protein>
<comment type="similarity">
    <text evidence="1">Belongs to the AHA1 family.</text>
</comment>
<dbReference type="SUPFAM" id="SSF55961">
    <property type="entry name" value="Bet v1-like"/>
    <property type="match status" value="1"/>
</dbReference>
<comment type="caution">
    <text evidence="3">The sequence shown here is derived from an EMBL/GenBank/DDBJ whole genome shotgun (WGS) entry which is preliminary data.</text>
</comment>
<dbReference type="Proteomes" id="UP001428774">
    <property type="component" value="Unassembled WGS sequence"/>
</dbReference>
<accession>A0AAW9SM53</accession>
<feature type="domain" description="Activator of Hsp90 ATPase homologue 1/2-like C-terminal" evidence="2">
    <location>
        <begin position="13"/>
        <end position="135"/>
    </location>
</feature>
<dbReference type="AlphaFoldDB" id="A0AAW9SM53"/>
<organism evidence="3 4">
    <name type="scientific">Ponticoccus litoralis</name>
    <dbReference type="NCBI Taxonomy" id="422297"/>
    <lineage>
        <taxon>Bacteria</taxon>
        <taxon>Pseudomonadati</taxon>
        <taxon>Pseudomonadota</taxon>
        <taxon>Alphaproteobacteria</taxon>
        <taxon>Rhodobacterales</taxon>
        <taxon>Roseobacteraceae</taxon>
        <taxon>Ponticoccus</taxon>
    </lineage>
</organism>
<keyword evidence="4" id="KW-1185">Reference proteome</keyword>
<dbReference type="Gene3D" id="3.30.530.20">
    <property type="match status" value="1"/>
</dbReference>
<name>A0AAW9SM53_9RHOB</name>
<dbReference type="Pfam" id="PF08327">
    <property type="entry name" value="AHSA1"/>
    <property type="match status" value="1"/>
</dbReference>